<dbReference type="Gene3D" id="1.10.1200.10">
    <property type="entry name" value="ACP-like"/>
    <property type="match status" value="2"/>
</dbReference>
<dbReference type="InterPro" id="IPR014030">
    <property type="entry name" value="Ketoacyl_synth_N"/>
</dbReference>
<dbReference type="SMART" id="SM00827">
    <property type="entry name" value="PKS_AT"/>
    <property type="match status" value="1"/>
</dbReference>
<dbReference type="InterPro" id="IPR049900">
    <property type="entry name" value="PKS_mFAS_DH"/>
</dbReference>
<evidence type="ECO:0000259" key="11">
    <source>
        <dbReference type="PROSITE" id="PS52019"/>
    </source>
</evidence>
<gene>
    <name evidence="12" type="ORF">CLV71_107124</name>
</gene>
<dbReference type="InterPro" id="IPR014043">
    <property type="entry name" value="Acyl_transferase_dom"/>
</dbReference>
<dbReference type="InterPro" id="IPR036736">
    <property type="entry name" value="ACP-like_sf"/>
</dbReference>
<dbReference type="FunFam" id="1.10.1200.10:FF:000007">
    <property type="entry name" value="Probable polyketide synthase pks17"/>
    <property type="match status" value="1"/>
</dbReference>
<dbReference type="Pfam" id="PF21089">
    <property type="entry name" value="PKS_DH_N"/>
    <property type="match status" value="1"/>
</dbReference>
<dbReference type="GO" id="GO:0006633">
    <property type="term" value="P:fatty acid biosynthetic process"/>
    <property type="evidence" value="ECO:0007669"/>
    <property type="project" value="InterPro"/>
</dbReference>
<proteinExistence type="predicted"/>
<dbReference type="InterPro" id="IPR036291">
    <property type="entry name" value="NAD(P)-bd_dom_sf"/>
</dbReference>
<dbReference type="PANTHER" id="PTHR43775">
    <property type="entry name" value="FATTY ACID SYNTHASE"/>
    <property type="match status" value="1"/>
</dbReference>
<evidence type="ECO:0000256" key="6">
    <source>
        <dbReference type="ARBA" id="ARBA00023315"/>
    </source>
</evidence>
<dbReference type="PROSITE" id="PS52004">
    <property type="entry name" value="KS3_2"/>
    <property type="match status" value="1"/>
</dbReference>
<evidence type="ECO:0000256" key="3">
    <source>
        <dbReference type="ARBA" id="ARBA00022679"/>
    </source>
</evidence>
<dbReference type="Pfam" id="PF08240">
    <property type="entry name" value="ADH_N"/>
    <property type="match status" value="1"/>
</dbReference>
<feature type="active site" description="Proton donor; for dehydratase activity" evidence="7">
    <location>
        <position position="1197"/>
    </location>
</feature>
<dbReference type="Gene3D" id="3.90.180.10">
    <property type="entry name" value="Medium-chain alcohol dehydrogenases, catalytic domain"/>
    <property type="match status" value="1"/>
</dbReference>
<keyword evidence="4" id="KW-0677">Repeat</keyword>
<dbReference type="Proteomes" id="UP000294927">
    <property type="component" value="Unassembled WGS sequence"/>
</dbReference>
<dbReference type="InterPro" id="IPR006162">
    <property type="entry name" value="Ppantetheine_attach_site"/>
</dbReference>
<dbReference type="Pfam" id="PF02801">
    <property type="entry name" value="Ketoacyl-synt_C"/>
    <property type="match status" value="1"/>
</dbReference>
<dbReference type="InterPro" id="IPR020843">
    <property type="entry name" value="ER"/>
</dbReference>
<dbReference type="Gene3D" id="3.10.129.110">
    <property type="entry name" value="Polyketide synthase dehydratase"/>
    <property type="match status" value="1"/>
</dbReference>
<feature type="region of interest" description="Disordered" evidence="8">
    <location>
        <begin position="1"/>
        <end position="25"/>
    </location>
</feature>
<dbReference type="FunFam" id="3.40.50.720:FF:000209">
    <property type="entry name" value="Polyketide synthase Pks12"/>
    <property type="match status" value="1"/>
</dbReference>
<dbReference type="PROSITE" id="PS50075">
    <property type="entry name" value="CARRIER"/>
    <property type="match status" value="2"/>
</dbReference>
<dbReference type="InterPro" id="IPR020841">
    <property type="entry name" value="PKS_Beta-ketoAc_synthase_dom"/>
</dbReference>
<accession>A0A4R7VKK3</accession>
<keyword evidence="5" id="KW-0511">Multifunctional enzyme</keyword>
<feature type="active site" description="Proton acceptor; for dehydratase activity" evidence="7">
    <location>
        <position position="1027"/>
    </location>
</feature>
<dbReference type="InterPro" id="IPR016039">
    <property type="entry name" value="Thiolase-like"/>
</dbReference>
<dbReference type="SMART" id="SM00822">
    <property type="entry name" value="PKS_KR"/>
    <property type="match status" value="1"/>
</dbReference>
<dbReference type="PANTHER" id="PTHR43775:SF51">
    <property type="entry name" value="INACTIVE PHENOLPHTHIOCEROL SYNTHESIS POLYKETIDE SYNTHASE TYPE I PKS1-RELATED"/>
    <property type="match status" value="1"/>
</dbReference>
<dbReference type="GO" id="GO:0004312">
    <property type="term" value="F:fatty acid synthase activity"/>
    <property type="evidence" value="ECO:0007669"/>
    <property type="project" value="TreeGrafter"/>
</dbReference>
<dbReference type="Gene3D" id="3.40.366.10">
    <property type="entry name" value="Malonyl-Coenzyme A Acyl Carrier Protein, domain 2"/>
    <property type="match status" value="1"/>
</dbReference>
<feature type="compositionally biased region" description="Basic and acidic residues" evidence="8">
    <location>
        <begin position="7"/>
        <end position="22"/>
    </location>
</feature>
<dbReference type="InterPro" id="IPR057326">
    <property type="entry name" value="KR_dom"/>
</dbReference>
<dbReference type="InterPro" id="IPR013154">
    <property type="entry name" value="ADH-like_N"/>
</dbReference>
<dbReference type="SUPFAM" id="SSF51735">
    <property type="entry name" value="NAD(P)-binding Rossmann-fold domains"/>
    <property type="match status" value="3"/>
</dbReference>
<dbReference type="InterPro" id="IPR018201">
    <property type="entry name" value="Ketoacyl_synth_AS"/>
</dbReference>
<dbReference type="InterPro" id="IPR050091">
    <property type="entry name" value="PKS_NRPS_Biosynth_Enz"/>
</dbReference>
<dbReference type="GO" id="GO:0031177">
    <property type="term" value="F:phosphopantetheine binding"/>
    <property type="evidence" value="ECO:0007669"/>
    <property type="project" value="InterPro"/>
</dbReference>
<reference evidence="12 13" key="1">
    <citation type="submission" date="2019-03" db="EMBL/GenBank/DDBJ databases">
        <title>Genomic Encyclopedia of Archaeal and Bacterial Type Strains, Phase II (KMG-II): from individual species to whole genera.</title>
        <authorList>
            <person name="Goeker M."/>
        </authorList>
    </citation>
    <scope>NUCLEOTIDE SEQUENCE [LARGE SCALE GENOMIC DNA]</scope>
    <source>
        <strain evidence="12 13">DSM 45499</strain>
    </source>
</reference>
<dbReference type="Pfam" id="PF00109">
    <property type="entry name" value="ketoacyl-synt"/>
    <property type="match status" value="1"/>
</dbReference>
<dbReference type="InterPro" id="IPR020807">
    <property type="entry name" value="PKS_DH"/>
</dbReference>
<dbReference type="Gene3D" id="3.30.70.3290">
    <property type="match status" value="1"/>
</dbReference>
<dbReference type="PROSITE" id="PS00012">
    <property type="entry name" value="PHOSPHOPANTETHEINE"/>
    <property type="match status" value="1"/>
</dbReference>
<dbReference type="SMART" id="SM00829">
    <property type="entry name" value="PKS_ER"/>
    <property type="match status" value="1"/>
</dbReference>
<dbReference type="PROSITE" id="PS00606">
    <property type="entry name" value="KS3_1"/>
    <property type="match status" value="1"/>
</dbReference>
<dbReference type="Pfam" id="PF14765">
    <property type="entry name" value="PS-DH"/>
    <property type="match status" value="1"/>
</dbReference>
<dbReference type="InterPro" id="IPR016035">
    <property type="entry name" value="Acyl_Trfase/lysoPLipase"/>
</dbReference>
<dbReference type="InterPro" id="IPR049552">
    <property type="entry name" value="PKS_DH_N"/>
</dbReference>
<dbReference type="GO" id="GO:0016491">
    <property type="term" value="F:oxidoreductase activity"/>
    <property type="evidence" value="ECO:0007669"/>
    <property type="project" value="InterPro"/>
</dbReference>
<evidence type="ECO:0000256" key="1">
    <source>
        <dbReference type="ARBA" id="ARBA00022450"/>
    </source>
</evidence>
<feature type="domain" description="Carrier" evidence="9">
    <location>
        <begin position="2078"/>
        <end position="2153"/>
    </location>
</feature>
<feature type="domain" description="PKS/mFAS DH" evidence="11">
    <location>
        <begin position="995"/>
        <end position="1274"/>
    </location>
</feature>
<dbReference type="GO" id="GO:0008270">
    <property type="term" value="F:zinc ion binding"/>
    <property type="evidence" value="ECO:0007669"/>
    <property type="project" value="InterPro"/>
</dbReference>
<dbReference type="InterPro" id="IPR013968">
    <property type="entry name" value="PKS_KR"/>
</dbReference>
<feature type="region of interest" description="C-terminal hotdog fold" evidence="7">
    <location>
        <begin position="1136"/>
        <end position="1274"/>
    </location>
</feature>
<feature type="region of interest" description="N-terminal hotdog fold" evidence="7">
    <location>
        <begin position="995"/>
        <end position="1124"/>
    </location>
</feature>
<dbReference type="EMBL" id="SOCP01000007">
    <property type="protein sequence ID" value="TDV49777.1"/>
    <property type="molecule type" value="Genomic_DNA"/>
</dbReference>
<dbReference type="PROSITE" id="PS01162">
    <property type="entry name" value="QOR_ZETA_CRYSTAL"/>
    <property type="match status" value="1"/>
</dbReference>
<dbReference type="CDD" id="cd05195">
    <property type="entry name" value="enoyl_red"/>
    <property type="match status" value="1"/>
</dbReference>
<dbReference type="CDD" id="cd00833">
    <property type="entry name" value="PKS"/>
    <property type="match status" value="1"/>
</dbReference>
<keyword evidence="6" id="KW-0012">Acyltransferase</keyword>
<feature type="domain" description="Carrier" evidence="9">
    <location>
        <begin position="21"/>
        <end position="97"/>
    </location>
</feature>
<dbReference type="Pfam" id="PF13602">
    <property type="entry name" value="ADH_zinc_N_2"/>
    <property type="match status" value="1"/>
</dbReference>
<dbReference type="Pfam" id="PF16197">
    <property type="entry name" value="KAsynt_C_assoc"/>
    <property type="match status" value="1"/>
</dbReference>
<dbReference type="SUPFAM" id="SSF50129">
    <property type="entry name" value="GroES-like"/>
    <property type="match status" value="1"/>
</dbReference>
<dbReference type="InterPro" id="IPR014031">
    <property type="entry name" value="Ketoacyl_synth_C"/>
</dbReference>
<dbReference type="SUPFAM" id="SSF47336">
    <property type="entry name" value="ACP-like"/>
    <property type="match status" value="2"/>
</dbReference>
<dbReference type="Pfam" id="PF00698">
    <property type="entry name" value="Acyl_transf_1"/>
    <property type="match status" value="1"/>
</dbReference>
<dbReference type="InterPro" id="IPR011032">
    <property type="entry name" value="GroES-like_sf"/>
</dbReference>
<evidence type="ECO:0000313" key="13">
    <source>
        <dbReference type="Proteomes" id="UP000294927"/>
    </source>
</evidence>
<dbReference type="FunFam" id="3.40.47.10:FF:000019">
    <property type="entry name" value="Polyketide synthase type I"/>
    <property type="match status" value="1"/>
</dbReference>
<dbReference type="Pfam" id="PF22953">
    <property type="entry name" value="SpnB_Rossmann"/>
    <property type="match status" value="1"/>
</dbReference>
<dbReference type="CDD" id="cd08956">
    <property type="entry name" value="KR_3_FAS_SDR_x"/>
    <property type="match status" value="1"/>
</dbReference>
<dbReference type="Gene3D" id="3.40.47.10">
    <property type="match status" value="1"/>
</dbReference>
<comment type="caution">
    <text evidence="12">The sequence shown here is derived from an EMBL/GenBank/DDBJ whole genome shotgun (WGS) entry which is preliminary data.</text>
</comment>
<evidence type="ECO:0000259" key="10">
    <source>
        <dbReference type="PROSITE" id="PS52004"/>
    </source>
</evidence>
<dbReference type="SMART" id="SM00825">
    <property type="entry name" value="PKS_KS"/>
    <property type="match status" value="1"/>
</dbReference>
<dbReference type="InterPro" id="IPR049551">
    <property type="entry name" value="PKS_DH_C"/>
</dbReference>
<evidence type="ECO:0000256" key="7">
    <source>
        <dbReference type="PROSITE-ProRule" id="PRU01363"/>
    </source>
</evidence>
<protein>
    <submittedName>
        <fullName evidence="12">Acyl transferase domain-containing protein</fullName>
    </submittedName>
</protein>
<feature type="domain" description="Ketosynthase family 3 (KS3)" evidence="10">
    <location>
        <begin position="117"/>
        <end position="529"/>
    </location>
</feature>
<keyword evidence="13" id="KW-1185">Reference proteome</keyword>
<dbReference type="SMART" id="SM01294">
    <property type="entry name" value="PKS_PP_betabranch"/>
    <property type="match status" value="1"/>
</dbReference>
<dbReference type="SUPFAM" id="SSF55048">
    <property type="entry name" value="Probable ACP-binding domain of malonyl-CoA ACP transacylase"/>
    <property type="match status" value="1"/>
</dbReference>
<dbReference type="PROSITE" id="PS52019">
    <property type="entry name" value="PKS_MFAS_DH"/>
    <property type="match status" value="1"/>
</dbReference>
<evidence type="ECO:0000259" key="9">
    <source>
        <dbReference type="PROSITE" id="PS50075"/>
    </source>
</evidence>
<dbReference type="InterPro" id="IPR009081">
    <property type="entry name" value="PP-bd_ACP"/>
</dbReference>
<dbReference type="Gene3D" id="3.40.50.720">
    <property type="entry name" value="NAD(P)-binding Rossmann-like Domain"/>
    <property type="match status" value="1"/>
</dbReference>
<dbReference type="Gene3D" id="3.40.50.11460">
    <property type="match status" value="1"/>
</dbReference>
<sequence length="2155" mass="228153">MSSSEEPSARDGGARTTVDPHSEPAALDVVLAAAREVLGEDADPQPDDTFLDIGFTSVSAMALRNRLQELTGLRLPATLVYDRPTPAALARFLTGLGGSAATEPDAPVRPTAGAALDDPVVIVSMACRFPGGADSPEELWRLAADGADMISGFPVNRNWDIDGIYDPEPGIPGKTYVRTGGFLHDADLFDPAFFNISPREAKGMDPQQRMLLETSWEVLERGGIDPRTLRGSDTGVFAGLMYHDYDEGGAAGSLASGRIAYVLGLEGPAMTVDTACSSSLVALHLAAQALRLGECSLALAGGATVMSRPDSFIGFSAQRGLAADGRCKSFSAAADGTNWAEGVGMLVLERLSDARRNNHPVLAILRGSAVNQDGASNGQTAPSGPAQEKVIRQALANAGLLAADVDVVEAHGTGTRLGDPIEAQALIATYGQGRPADQPVWLGSLKSNMGHAQAAAGVAGIIKMVQAMRHGLMPATLHVDEPSPHVDWSAGAVALLTQARPWAENGRPRRAAISSFGISGTNAHVILEEVRQVRQVRVDPATRAESAWLLSARGEPALREQARRLSAYLADDDEASVADVADALARSRTAHEHRAVLVGADRVELTRMLDEFGAGGEPGASVRGRARSRGRLAVQFSGQGAQRLGMGRELRARFPVFATAFDEVCEEFAGRTEAPVTSVMWGEDGSALDRTQNAQVALFAYGVALYRLFESWGVRPDYLTGHSIGELTAAHVSGLLTLPDAARLVAARARLMQALPAGGAMVAVQASEDEVAPLLTEGTSIGVINSPTSLVVSGVESEVDAVVAALTGRKSRRLAVSHAFHSPLMEPMIADFADVAKRMTFQPMTVPVVSSVTGELVDEAEFGTADYWVRNVRQTVRFADAMRWLADHRVTTFLEIGPTAPLTSVGEETVEDPHAVFVPTGRRNRSEVESVLLAAGQLVTNGATVDWPAVVTPDPEDPPVRVDLPTYPFQRKRFWVDTPARTTNLGSLGLEPAPHQLLGAVLTVAGSGETVLTGALSLASQPWLADHTVFETTILPGTAFVELAIHVGDQVGCPHVEELTLGRPLVLPADGTVRVQVTVGTPDESNRRTVAVWSAPKGTADDEPWNQRWVRHAEGTLAPASPEADFDLSEWPPSDARPVDVEELYDRISRRGRHYGPTFRGLRAAWERDDEVFAEVALPEAMGEQADRFAVHPALLDAMLHMTPDFHLGGPRRMALPFAWSDVSLYAEGVTALRVHQRRVGPTSLSLEVADTEGRPVASVRSLTVRVISADQLVTRPNQVESLYRLGWENLKAPREVRLDHASLGGTHFDGAPTYADLDALAKAVEAGELTAPQAVLLPCGGSGPDVPGAVRSVTSELLGRLREWLADDRFTGSTLAVVTRGAVAVGHADDVTDLAGAAAWGLVRSAQSENPGRIVLVDLDDHDDSRAALPAALAAALAAEEPQLVIRAGTTSVARLRPADTGGALVPPGSSGDWRLDVTATGTLDNLALVESDDATRELAPREIRMATRAIGLNFRDVLVALGMYPGAESLAVLGGEGAGVVLEVGSAITHLRPGDRIIGSRHTTFGSYAVLDRMAVAKLPDGWTFEQGATVPIAFLTAWWALNWFGPVRPGDRVLVHSAAGGLGMAAVQLARHLGAEVFGTASPRKWHVLRELGLDDAHIASSRDLEFEEKFRATTGGRGVDVVVNSLVREYVDASLRLMAPGGRFLELGKVDLRDPAEVADAYAGAEYAVLDLNRIDDVEVESVTGRLMDLFATGELRPLPVTSWDVRRAPEAFRHISQAQHVGKVVLTFPRTLDPEGTVLVTGGTGGLGALVARHLVETRAVRHLLLVSRRGPDAPGAAELVEELVELGAEVEVAACDVADRDALAALLASIPAGHPLTAVLHTAGVLDDGVFDAMTPERLETVMRPKGVAAWHLHELTRDLDLAAFVLFSSASGSLGSAGQANYASANVFLDALAQHRRAEGLPAQSLAWGMWTDGMGRAVDSAGVERMTAAGMAPLTATQGLSLFDTATGLDEGTVVAIQLDLAAFSRAGGSAPIWSSLVKRTSDRTVRASAEEMTSLRDRLAAMAQAERATALLEIVRGQAAAVLGHSGADGVDTETAFSDLGFDSLTSVELRNRLAMVTGKRLPATLVFDHPSPAALAAYLSASTAD</sequence>
<keyword evidence="3 12" id="KW-0808">Transferase</keyword>
<name>A0A4R7VKK3_9PSEU</name>
<dbReference type="SMART" id="SM00826">
    <property type="entry name" value="PKS_DH"/>
    <property type="match status" value="1"/>
</dbReference>
<dbReference type="InterPro" id="IPR016036">
    <property type="entry name" value="Malonyl_transacylase_ACP-bd"/>
</dbReference>
<dbReference type="InterPro" id="IPR032821">
    <property type="entry name" value="PKS_assoc"/>
</dbReference>
<dbReference type="SUPFAM" id="SSF53901">
    <property type="entry name" value="Thiolase-like"/>
    <property type="match status" value="1"/>
</dbReference>
<dbReference type="InterPro" id="IPR001227">
    <property type="entry name" value="Ac_transferase_dom_sf"/>
</dbReference>
<keyword evidence="2" id="KW-0597">Phosphoprotein</keyword>
<dbReference type="Pfam" id="PF08659">
    <property type="entry name" value="KR"/>
    <property type="match status" value="1"/>
</dbReference>
<dbReference type="InterPro" id="IPR020806">
    <property type="entry name" value="PKS_PP-bd"/>
</dbReference>
<dbReference type="InterPro" id="IPR055123">
    <property type="entry name" value="SpnB-like_Rossmann"/>
</dbReference>
<dbReference type="SMART" id="SM00823">
    <property type="entry name" value="PKS_PP"/>
    <property type="match status" value="2"/>
</dbReference>
<keyword evidence="1" id="KW-0596">Phosphopantetheine</keyword>
<dbReference type="InterPro" id="IPR002364">
    <property type="entry name" value="Quin_OxRdtase/zeta-crystal_CS"/>
</dbReference>
<dbReference type="Pfam" id="PF00550">
    <property type="entry name" value="PP-binding"/>
    <property type="match status" value="2"/>
</dbReference>
<evidence type="ECO:0000256" key="2">
    <source>
        <dbReference type="ARBA" id="ARBA00022553"/>
    </source>
</evidence>
<dbReference type="InterPro" id="IPR042104">
    <property type="entry name" value="PKS_dehydratase_sf"/>
</dbReference>
<dbReference type="GO" id="GO:0004315">
    <property type="term" value="F:3-oxoacyl-[acyl-carrier-protein] synthase activity"/>
    <property type="evidence" value="ECO:0007669"/>
    <property type="project" value="InterPro"/>
</dbReference>
<dbReference type="SUPFAM" id="SSF52151">
    <property type="entry name" value="FabD/lysophospholipase-like"/>
    <property type="match status" value="1"/>
</dbReference>
<evidence type="ECO:0000313" key="12">
    <source>
        <dbReference type="EMBL" id="TDV49777.1"/>
    </source>
</evidence>
<organism evidence="12 13">
    <name type="scientific">Actinophytocola oryzae</name>
    <dbReference type="NCBI Taxonomy" id="502181"/>
    <lineage>
        <taxon>Bacteria</taxon>
        <taxon>Bacillati</taxon>
        <taxon>Actinomycetota</taxon>
        <taxon>Actinomycetes</taxon>
        <taxon>Pseudonocardiales</taxon>
        <taxon>Pseudonocardiaceae</taxon>
    </lineage>
</organism>
<evidence type="ECO:0000256" key="4">
    <source>
        <dbReference type="ARBA" id="ARBA00022737"/>
    </source>
</evidence>
<evidence type="ECO:0000256" key="5">
    <source>
        <dbReference type="ARBA" id="ARBA00023268"/>
    </source>
</evidence>
<evidence type="ECO:0000256" key="8">
    <source>
        <dbReference type="SAM" id="MobiDB-lite"/>
    </source>
</evidence>